<sequence>AGVVWKLMLFPGGSLISDILVKMRLASGQLDFWGDVWLARLSVMAADIWGWTPFVGLILLAGLQAIPSELYDAAQVDGASQLQRFTHVTAPLLKYAIIVALMFRGMDLLRLFDTVYIMTQGGPGYATEVISFFIYRKGFSEFGVGYAAATSVIVFVVIFVIAQITVRKSGIAA</sequence>
<dbReference type="Gene3D" id="1.10.3720.10">
    <property type="entry name" value="MetI-like"/>
    <property type="match status" value="1"/>
</dbReference>
<dbReference type="PANTHER" id="PTHR43005:SF1">
    <property type="entry name" value="SPERMIDINE_PUTRESCINE TRANSPORT SYSTEM PERMEASE PROTEIN"/>
    <property type="match status" value="1"/>
</dbReference>
<accession>X1N7Y2</accession>
<evidence type="ECO:0000256" key="3">
    <source>
        <dbReference type="ARBA" id="ARBA00022475"/>
    </source>
</evidence>
<comment type="subcellular location">
    <subcellularLocation>
        <location evidence="1">Cell membrane</location>
        <topology evidence="1">Multi-pass membrane protein</topology>
    </subcellularLocation>
</comment>
<dbReference type="PANTHER" id="PTHR43005">
    <property type="entry name" value="BLR7065 PROTEIN"/>
    <property type="match status" value="1"/>
</dbReference>
<evidence type="ECO:0000256" key="1">
    <source>
        <dbReference type="ARBA" id="ARBA00004651"/>
    </source>
</evidence>
<evidence type="ECO:0000256" key="7">
    <source>
        <dbReference type="SAM" id="Phobius"/>
    </source>
</evidence>
<dbReference type="GO" id="GO:0055085">
    <property type="term" value="P:transmembrane transport"/>
    <property type="evidence" value="ECO:0007669"/>
    <property type="project" value="InterPro"/>
</dbReference>
<dbReference type="EMBL" id="BARV01006579">
    <property type="protein sequence ID" value="GAI14754.1"/>
    <property type="molecule type" value="Genomic_DNA"/>
</dbReference>
<evidence type="ECO:0000259" key="8">
    <source>
        <dbReference type="PROSITE" id="PS50928"/>
    </source>
</evidence>
<reference evidence="9" key="1">
    <citation type="journal article" date="2014" name="Front. Microbiol.">
        <title>High frequency of phylogenetically diverse reductive dehalogenase-homologous genes in deep subseafloor sedimentary metagenomes.</title>
        <authorList>
            <person name="Kawai M."/>
            <person name="Futagami T."/>
            <person name="Toyoda A."/>
            <person name="Takaki Y."/>
            <person name="Nishi S."/>
            <person name="Hori S."/>
            <person name="Arai W."/>
            <person name="Tsubouchi T."/>
            <person name="Morono Y."/>
            <person name="Uchiyama I."/>
            <person name="Ito T."/>
            <person name="Fujiyama A."/>
            <person name="Inagaki F."/>
            <person name="Takami H."/>
        </authorList>
    </citation>
    <scope>NUCLEOTIDE SEQUENCE</scope>
    <source>
        <strain evidence="9">Expedition CK06-06</strain>
    </source>
</reference>
<organism evidence="9">
    <name type="scientific">marine sediment metagenome</name>
    <dbReference type="NCBI Taxonomy" id="412755"/>
    <lineage>
        <taxon>unclassified sequences</taxon>
        <taxon>metagenomes</taxon>
        <taxon>ecological metagenomes</taxon>
    </lineage>
</organism>
<dbReference type="Pfam" id="PF00528">
    <property type="entry name" value="BPD_transp_1"/>
    <property type="match status" value="1"/>
</dbReference>
<keyword evidence="3" id="KW-1003">Cell membrane</keyword>
<feature type="non-terminal residue" evidence="9">
    <location>
        <position position="1"/>
    </location>
</feature>
<dbReference type="CDD" id="cd06261">
    <property type="entry name" value="TM_PBP2"/>
    <property type="match status" value="1"/>
</dbReference>
<dbReference type="InterPro" id="IPR000515">
    <property type="entry name" value="MetI-like"/>
</dbReference>
<feature type="domain" description="ABC transmembrane type-1" evidence="8">
    <location>
        <begin position="1"/>
        <end position="165"/>
    </location>
</feature>
<feature type="transmembrane region" description="Helical" evidence="7">
    <location>
        <begin position="86"/>
        <end position="103"/>
    </location>
</feature>
<keyword evidence="2" id="KW-0813">Transport</keyword>
<proteinExistence type="predicted"/>
<feature type="transmembrane region" description="Helical" evidence="7">
    <location>
        <begin position="115"/>
        <end position="134"/>
    </location>
</feature>
<dbReference type="AlphaFoldDB" id="X1N7Y2"/>
<protein>
    <recommendedName>
        <fullName evidence="8">ABC transmembrane type-1 domain-containing protein</fullName>
    </recommendedName>
</protein>
<feature type="transmembrane region" description="Helical" evidence="7">
    <location>
        <begin position="48"/>
        <end position="66"/>
    </location>
</feature>
<dbReference type="GO" id="GO:0005886">
    <property type="term" value="C:plasma membrane"/>
    <property type="evidence" value="ECO:0007669"/>
    <property type="project" value="UniProtKB-SubCell"/>
</dbReference>
<keyword evidence="4 7" id="KW-0812">Transmembrane</keyword>
<feature type="transmembrane region" description="Helical" evidence="7">
    <location>
        <begin position="146"/>
        <end position="166"/>
    </location>
</feature>
<evidence type="ECO:0000256" key="2">
    <source>
        <dbReference type="ARBA" id="ARBA00022448"/>
    </source>
</evidence>
<evidence type="ECO:0000256" key="6">
    <source>
        <dbReference type="ARBA" id="ARBA00023136"/>
    </source>
</evidence>
<evidence type="ECO:0000256" key="5">
    <source>
        <dbReference type="ARBA" id="ARBA00022989"/>
    </source>
</evidence>
<keyword evidence="5 7" id="KW-1133">Transmembrane helix</keyword>
<dbReference type="InterPro" id="IPR035906">
    <property type="entry name" value="MetI-like_sf"/>
</dbReference>
<evidence type="ECO:0000256" key="4">
    <source>
        <dbReference type="ARBA" id="ARBA00022692"/>
    </source>
</evidence>
<dbReference type="SUPFAM" id="SSF161098">
    <property type="entry name" value="MetI-like"/>
    <property type="match status" value="1"/>
</dbReference>
<keyword evidence="6 7" id="KW-0472">Membrane</keyword>
<evidence type="ECO:0000313" key="9">
    <source>
        <dbReference type="EMBL" id="GAI14754.1"/>
    </source>
</evidence>
<name>X1N7Y2_9ZZZZ</name>
<comment type="caution">
    <text evidence="9">The sequence shown here is derived from an EMBL/GenBank/DDBJ whole genome shotgun (WGS) entry which is preliminary data.</text>
</comment>
<dbReference type="PROSITE" id="PS50928">
    <property type="entry name" value="ABC_TM1"/>
    <property type="match status" value="1"/>
</dbReference>
<gene>
    <name evidence="9" type="ORF">S06H3_13474</name>
</gene>